<dbReference type="SUPFAM" id="SSF52096">
    <property type="entry name" value="ClpP/crotonase"/>
    <property type="match status" value="1"/>
</dbReference>
<evidence type="ECO:0000256" key="2">
    <source>
        <dbReference type="ARBA" id="ARBA00011915"/>
    </source>
</evidence>
<dbReference type="RefSeq" id="WP_150007394.1">
    <property type="nucleotide sequence ID" value="NZ_BKCN01000023.1"/>
</dbReference>
<dbReference type="EMBL" id="BKCN01000023">
    <property type="protein sequence ID" value="GER05370.1"/>
    <property type="molecule type" value="Genomic_DNA"/>
</dbReference>
<dbReference type="Proteomes" id="UP000324996">
    <property type="component" value="Unassembled WGS sequence"/>
</dbReference>
<comment type="caution">
    <text evidence="5">The sequence shown here is derived from an EMBL/GenBank/DDBJ whole genome shotgun (WGS) entry which is preliminary data.</text>
</comment>
<dbReference type="CDD" id="cd06558">
    <property type="entry name" value="crotonase-like"/>
    <property type="match status" value="1"/>
</dbReference>
<protein>
    <recommendedName>
        <fullName evidence="2">3-hydroxyisobutyryl-CoA hydrolase</fullName>
        <ecNumber evidence="2">3.1.2.4</ecNumber>
    </recommendedName>
</protein>
<sequence>MNSTPPESLDVVFSKAGRIGFILLNRPRALNALTRDMCVMIRHQLDLWANDPAVDAVIIEGEGEKAFCAGGDVVQVARAAQAERKGLSEADADSESWRFFHDEYQMNSAIGHFKKPIISFLDGITMGGGVGISVHGAYRVATDRTLFAMPETGLGLIPDVGGSFFLPRLPDFTGLYLALGGHRLKADDCLHLGLVTHIIPHERLIDLKARLVESKGPLGLAETGVTLDDLAITPQDPAPLSGRHARLPAISASPAWARSSILWSRINPNGRRKSMLICSKNRPPRWN</sequence>
<dbReference type="InterPro" id="IPR029045">
    <property type="entry name" value="ClpP/crotonase-like_dom_sf"/>
</dbReference>
<dbReference type="PANTHER" id="PTHR43176:SF3">
    <property type="entry name" value="3-HYDROXYISOBUTYRYL-COA HYDROLASE, MITOCHONDRIAL"/>
    <property type="match status" value="1"/>
</dbReference>
<keyword evidence="3" id="KW-0378">Hydrolase</keyword>
<feature type="domain" description="Enoyl-CoA hydratase/isomerase" evidence="4">
    <location>
        <begin position="19"/>
        <end position="236"/>
    </location>
</feature>
<proteinExistence type="predicted"/>
<dbReference type="GO" id="GO:0003860">
    <property type="term" value="F:3-hydroxyisobutyryl-CoA hydrolase activity"/>
    <property type="evidence" value="ECO:0007669"/>
    <property type="project" value="UniProtKB-EC"/>
</dbReference>
<comment type="catalytic activity">
    <reaction evidence="1">
        <text>3-hydroxy-2-methylpropanoyl-CoA + H2O = 3-hydroxy-2-methylpropanoate + CoA + H(+)</text>
        <dbReference type="Rhea" id="RHEA:20888"/>
        <dbReference type="ChEBI" id="CHEBI:11805"/>
        <dbReference type="ChEBI" id="CHEBI:15377"/>
        <dbReference type="ChEBI" id="CHEBI:15378"/>
        <dbReference type="ChEBI" id="CHEBI:57287"/>
        <dbReference type="ChEBI" id="CHEBI:57340"/>
        <dbReference type="EC" id="3.1.2.4"/>
    </reaction>
</comment>
<reference evidence="5 6" key="1">
    <citation type="submission" date="2019-09" db="EMBL/GenBank/DDBJ databases">
        <title>NBRP : Genome information of microbial organism related human and environment.</title>
        <authorList>
            <person name="Hattori M."/>
            <person name="Oshima K."/>
            <person name="Inaba H."/>
            <person name="Suda W."/>
            <person name="Sakamoto M."/>
            <person name="Iino T."/>
            <person name="Kitahara M."/>
            <person name="Oshida Y."/>
            <person name="Iida T."/>
            <person name="Kudo T."/>
            <person name="Itoh T."/>
            <person name="Ohkuma M."/>
        </authorList>
    </citation>
    <scope>NUCLEOTIDE SEQUENCE [LARGE SCALE GENOMIC DNA]</scope>
    <source>
        <strain evidence="5 6">Q-1</strain>
    </source>
</reference>
<keyword evidence="6" id="KW-1185">Reference proteome</keyword>
<evidence type="ECO:0000313" key="6">
    <source>
        <dbReference type="Proteomes" id="UP000324996"/>
    </source>
</evidence>
<evidence type="ECO:0000256" key="1">
    <source>
        <dbReference type="ARBA" id="ARBA00001709"/>
    </source>
</evidence>
<dbReference type="PANTHER" id="PTHR43176">
    <property type="entry name" value="3-HYDROXYISOBUTYRYL-COA HYDROLASE-RELATED"/>
    <property type="match status" value="1"/>
</dbReference>
<dbReference type="Gene3D" id="3.90.226.10">
    <property type="entry name" value="2-enoyl-CoA Hydratase, Chain A, domain 1"/>
    <property type="match status" value="1"/>
</dbReference>
<evidence type="ECO:0000256" key="3">
    <source>
        <dbReference type="ARBA" id="ARBA00022801"/>
    </source>
</evidence>
<dbReference type="InterPro" id="IPR045004">
    <property type="entry name" value="ECH_dom"/>
</dbReference>
<name>A0A5A7NCZ6_9PROT</name>
<gene>
    <name evidence="5" type="ORF">JCM17846_30520</name>
</gene>
<dbReference type="Pfam" id="PF16113">
    <property type="entry name" value="ECH_2"/>
    <property type="match status" value="1"/>
</dbReference>
<dbReference type="EC" id="3.1.2.4" evidence="2"/>
<dbReference type="InterPro" id="IPR032259">
    <property type="entry name" value="HIBYL-CoA-H"/>
</dbReference>
<organism evidence="5 6">
    <name type="scientific">Iodidimonas nitroreducens</name>
    <dbReference type="NCBI Taxonomy" id="1236968"/>
    <lineage>
        <taxon>Bacteria</taxon>
        <taxon>Pseudomonadati</taxon>
        <taxon>Pseudomonadota</taxon>
        <taxon>Alphaproteobacteria</taxon>
        <taxon>Iodidimonadales</taxon>
        <taxon>Iodidimonadaceae</taxon>
        <taxon>Iodidimonas</taxon>
    </lineage>
</organism>
<evidence type="ECO:0000313" key="5">
    <source>
        <dbReference type="EMBL" id="GER05370.1"/>
    </source>
</evidence>
<accession>A0A5A7NCZ6</accession>
<evidence type="ECO:0000259" key="4">
    <source>
        <dbReference type="Pfam" id="PF16113"/>
    </source>
</evidence>
<dbReference type="AlphaFoldDB" id="A0A5A7NCZ6"/>
<dbReference type="GO" id="GO:0006574">
    <property type="term" value="P:L-valine catabolic process"/>
    <property type="evidence" value="ECO:0007669"/>
    <property type="project" value="TreeGrafter"/>
</dbReference>